<dbReference type="Gene3D" id="1.25.40.10">
    <property type="entry name" value="Tetratricopeptide repeat domain"/>
    <property type="match status" value="3"/>
</dbReference>
<dbReference type="Proteomes" id="UP001600941">
    <property type="component" value="Unassembled WGS sequence"/>
</dbReference>
<dbReference type="InterPro" id="IPR019734">
    <property type="entry name" value="TPR_rpt"/>
</dbReference>
<evidence type="ECO:0000256" key="1">
    <source>
        <dbReference type="ARBA" id="ARBA00022737"/>
    </source>
</evidence>
<feature type="compositionally biased region" description="Acidic residues" evidence="4">
    <location>
        <begin position="483"/>
        <end position="496"/>
    </location>
</feature>
<evidence type="ECO:0000256" key="2">
    <source>
        <dbReference type="ARBA" id="ARBA00022803"/>
    </source>
</evidence>
<feature type="transmembrane region" description="Helical" evidence="5">
    <location>
        <begin position="252"/>
        <end position="270"/>
    </location>
</feature>
<dbReference type="EMBL" id="BAABZQ010000001">
    <property type="protein sequence ID" value="GAA6498133.1"/>
    <property type="molecule type" value="Genomic_DNA"/>
</dbReference>
<comment type="caution">
    <text evidence="6">The sequence shown here is derived from an EMBL/GenBank/DDBJ whole genome shotgun (WGS) entry which is preliminary data.</text>
</comment>
<keyword evidence="5" id="KW-1133">Transmembrane helix</keyword>
<dbReference type="InterPro" id="IPR011990">
    <property type="entry name" value="TPR-like_helical_dom_sf"/>
</dbReference>
<sequence length="547" mass="59821">MNCMICQAQLNTSPYCPKCGCNVTAQKKAVALSNLYYNQGLEKAQIRDLSGAITCLKRSLKMNKCNIQARNLLGLVYFETGEVVAALSEWVISKNIMPDGNVASDYINKLQSNANRLDTINTSIKKYNQCLAYCRTGNLDMAKMQLKKVLTSNPKLIKGYHLLSLIYIKEEAYEKARKQLKIAAKIDKTNTTTLRFLREVDDQTGRMTSLEPRFRAKEKNREEKDGRVIYNSGNDTIIQPPEYRERTVTNTLINLIIGLLVGASALWFLIVPAKTQKINNEANKKIVEYSDKVATQAAEIDRMQQEIDASSQSVNTANEQIAQANTKSESYDNLIKAWQAYNSGNYQNAANALESVDASQLSVDAKAMYDTIMNEIGETVKAGYKSTGITAYEGQDYAAAIDNLLKAQEIGDPDYDSMFYLAQSYQKSGDNANAIVWYQKIIDAFPGTSYASDAKDYMTAIGGTPTGQDGGGDGSQAPADQGEPQDDTGGETDEGQDNGGGEDGLDSGNTDGNQDDNNGDNNGDDNSGDDNNGEGDGQDNLDDTGEE</sequence>
<evidence type="ECO:0000256" key="4">
    <source>
        <dbReference type="SAM" id="MobiDB-lite"/>
    </source>
</evidence>
<evidence type="ECO:0000256" key="3">
    <source>
        <dbReference type="SAM" id="Coils"/>
    </source>
</evidence>
<organism evidence="6 7">
    <name type="scientific">Blautia parvula</name>
    <dbReference type="NCBI Taxonomy" id="2877527"/>
    <lineage>
        <taxon>Bacteria</taxon>
        <taxon>Bacillati</taxon>
        <taxon>Bacillota</taxon>
        <taxon>Clostridia</taxon>
        <taxon>Lachnospirales</taxon>
        <taxon>Lachnospiraceae</taxon>
        <taxon>Blautia</taxon>
    </lineage>
</organism>
<reference evidence="6 7" key="1">
    <citation type="submission" date="2024-04" db="EMBL/GenBank/DDBJ databases">
        <title>Defined microbial consortia suppress multidrug-resistant proinflammatory Enterobacteriaceae via ecological control.</title>
        <authorList>
            <person name="Furuichi M."/>
            <person name="Kawaguchi T."/>
            <person name="Pust M."/>
            <person name="Yasuma K."/>
            <person name="Plichta D."/>
            <person name="Hasegawa N."/>
            <person name="Ohya T."/>
            <person name="Bhattarai S."/>
            <person name="Sasajima S."/>
            <person name="Aoto Y."/>
            <person name="Tuganbaev T."/>
            <person name="Yaginuma M."/>
            <person name="Ueda M."/>
            <person name="Okahashi N."/>
            <person name="Amafuji K."/>
            <person name="Kiridooshi Y."/>
            <person name="Sugita K."/>
            <person name="Strazar M."/>
            <person name="Skelly A."/>
            <person name="Suda W."/>
            <person name="Hattori M."/>
            <person name="Nakamoto N."/>
            <person name="Caballero S."/>
            <person name="Norman J."/>
            <person name="Olle B."/>
            <person name="Tanoue T."/>
            <person name="Arita M."/>
            <person name="Bucci V."/>
            <person name="Atarashi K."/>
            <person name="Xavier R."/>
            <person name="Honda K."/>
        </authorList>
    </citation>
    <scope>NUCLEOTIDE SEQUENCE [LARGE SCALE GENOMIC DNA]</scope>
    <source>
        <strain evidence="7">k34-0107-D12</strain>
    </source>
</reference>
<dbReference type="SMART" id="SM00028">
    <property type="entry name" value="TPR"/>
    <property type="match status" value="4"/>
</dbReference>
<keyword evidence="5" id="KW-0472">Membrane</keyword>
<dbReference type="RefSeq" id="WP_033139227.1">
    <property type="nucleotide sequence ID" value="NZ_AP031413.1"/>
</dbReference>
<feature type="region of interest" description="Disordered" evidence="4">
    <location>
        <begin position="461"/>
        <end position="547"/>
    </location>
</feature>
<feature type="coiled-coil region" evidence="3">
    <location>
        <begin position="286"/>
        <end position="327"/>
    </location>
</feature>
<gene>
    <name evidence="6" type="ORF">K340107D12_09490</name>
</gene>
<dbReference type="Pfam" id="PF13432">
    <property type="entry name" value="TPR_16"/>
    <property type="match status" value="2"/>
</dbReference>
<evidence type="ECO:0008006" key="8">
    <source>
        <dbReference type="Google" id="ProtNLM"/>
    </source>
</evidence>
<keyword evidence="3" id="KW-0175">Coiled coil</keyword>
<evidence type="ECO:0000256" key="5">
    <source>
        <dbReference type="SAM" id="Phobius"/>
    </source>
</evidence>
<feature type="compositionally biased region" description="Acidic residues" evidence="4">
    <location>
        <begin position="513"/>
        <end position="547"/>
    </location>
</feature>
<protein>
    <recommendedName>
        <fullName evidence="8">Tetratricopeptide repeat protein</fullName>
    </recommendedName>
</protein>
<feature type="compositionally biased region" description="Gly residues" evidence="4">
    <location>
        <begin position="464"/>
        <end position="474"/>
    </location>
</feature>
<keyword evidence="7" id="KW-1185">Reference proteome</keyword>
<dbReference type="PANTHER" id="PTHR44858:SF1">
    <property type="entry name" value="UDP-N-ACETYLGLUCOSAMINE--PEPTIDE N-ACETYLGLUCOSAMINYLTRANSFERASE SPINDLY-RELATED"/>
    <property type="match status" value="1"/>
</dbReference>
<keyword evidence="5" id="KW-0812">Transmembrane</keyword>
<dbReference type="InterPro" id="IPR050498">
    <property type="entry name" value="Ycf3"/>
</dbReference>
<dbReference type="PANTHER" id="PTHR44858">
    <property type="entry name" value="TETRATRICOPEPTIDE REPEAT PROTEIN 6"/>
    <property type="match status" value="1"/>
</dbReference>
<dbReference type="SUPFAM" id="SSF48452">
    <property type="entry name" value="TPR-like"/>
    <property type="match status" value="2"/>
</dbReference>
<name>A0ABQ0BNM5_9FIRM</name>
<evidence type="ECO:0000313" key="6">
    <source>
        <dbReference type="EMBL" id="GAA6498133.1"/>
    </source>
</evidence>
<keyword evidence="1" id="KW-0677">Repeat</keyword>
<keyword evidence="2" id="KW-0802">TPR repeat</keyword>
<proteinExistence type="predicted"/>
<accession>A0ABQ0BNM5</accession>
<evidence type="ECO:0000313" key="7">
    <source>
        <dbReference type="Proteomes" id="UP001600941"/>
    </source>
</evidence>